<dbReference type="InterPro" id="IPR000157">
    <property type="entry name" value="TIR_dom"/>
</dbReference>
<organism evidence="2 3">
    <name type="scientific">Runella rosea</name>
    <dbReference type="NCBI Taxonomy" id="2259595"/>
    <lineage>
        <taxon>Bacteria</taxon>
        <taxon>Pseudomonadati</taxon>
        <taxon>Bacteroidota</taxon>
        <taxon>Cytophagia</taxon>
        <taxon>Cytophagales</taxon>
        <taxon>Spirosomataceae</taxon>
        <taxon>Runella</taxon>
    </lineage>
</organism>
<dbReference type="AlphaFoldDB" id="A0A344TRC2"/>
<dbReference type="OrthoDB" id="122965at2"/>
<gene>
    <name evidence="2" type="ORF">DR864_27365</name>
</gene>
<evidence type="ECO:0000313" key="3">
    <source>
        <dbReference type="Proteomes" id="UP000251993"/>
    </source>
</evidence>
<sequence length="273" mass="31708">MASKVFISWSGELSKKLAEEVRLWLPGVLQFVKPYFTPNDIEKGTRWSTEIASELESSNAGIICLTKDNLNKPWILFEAGALSKNFGKANVCTILFNLDSVDFTGPLTSFQATKFDKTDFKKLLTTINNTGGESKLESAVLNDVFEMWWPKLETKINDILSSHVNEGEDNLRSEREILEEVLELTRMNAKRLPRQGEVSRETVHRLLEIIQEMQYRMMKISGGKESMIFFEEMRMSIKRLCMELDSPELYERFMIRNEKFFNEKYLIESDEKK</sequence>
<dbReference type="Gene3D" id="3.40.50.10140">
    <property type="entry name" value="Toll/interleukin-1 receptor homology (TIR) domain"/>
    <property type="match status" value="1"/>
</dbReference>
<dbReference type="GO" id="GO:0007165">
    <property type="term" value="P:signal transduction"/>
    <property type="evidence" value="ECO:0007669"/>
    <property type="project" value="InterPro"/>
</dbReference>
<dbReference type="Pfam" id="PF13676">
    <property type="entry name" value="TIR_2"/>
    <property type="match status" value="1"/>
</dbReference>
<keyword evidence="3" id="KW-1185">Reference proteome</keyword>
<evidence type="ECO:0000313" key="2">
    <source>
        <dbReference type="EMBL" id="AXE21193.1"/>
    </source>
</evidence>
<protein>
    <recommendedName>
        <fullName evidence="1">TIR domain-containing protein</fullName>
    </recommendedName>
</protein>
<dbReference type="Proteomes" id="UP000251993">
    <property type="component" value="Chromosome"/>
</dbReference>
<dbReference type="KEGG" id="run:DR864_27365"/>
<reference evidence="2 3" key="1">
    <citation type="submission" date="2018-07" db="EMBL/GenBank/DDBJ databases">
        <title>Genome sequencing of Runella.</title>
        <authorList>
            <person name="Baek M.-G."/>
            <person name="Yi H."/>
        </authorList>
    </citation>
    <scope>NUCLEOTIDE SEQUENCE [LARGE SCALE GENOMIC DNA]</scope>
    <source>
        <strain evidence="2 3">HYN0085</strain>
    </source>
</reference>
<feature type="domain" description="TIR" evidence="1">
    <location>
        <begin position="5"/>
        <end position="123"/>
    </location>
</feature>
<dbReference type="SUPFAM" id="SSF52200">
    <property type="entry name" value="Toll/Interleukin receptor TIR domain"/>
    <property type="match status" value="1"/>
</dbReference>
<dbReference type="EMBL" id="CP030850">
    <property type="protein sequence ID" value="AXE21193.1"/>
    <property type="molecule type" value="Genomic_DNA"/>
</dbReference>
<name>A0A344TRC2_9BACT</name>
<accession>A0A344TRC2</accession>
<evidence type="ECO:0000259" key="1">
    <source>
        <dbReference type="Pfam" id="PF13676"/>
    </source>
</evidence>
<dbReference type="InterPro" id="IPR035897">
    <property type="entry name" value="Toll_tir_struct_dom_sf"/>
</dbReference>
<dbReference type="RefSeq" id="WP_114069954.1">
    <property type="nucleotide sequence ID" value="NZ_CP030850.1"/>
</dbReference>
<proteinExistence type="predicted"/>